<dbReference type="RefSeq" id="WP_373281849.1">
    <property type="nucleotide sequence ID" value="NZ_JBIAQY010000005.1"/>
</dbReference>
<comment type="caution">
    <text evidence="2">The sequence shown here is derived from an EMBL/GenBank/DDBJ whole genome shotgun (WGS) entry which is preliminary data.</text>
</comment>
<evidence type="ECO:0000313" key="2">
    <source>
        <dbReference type="EMBL" id="MFF3569540.1"/>
    </source>
</evidence>
<dbReference type="InterPro" id="IPR029058">
    <property type="entry name" value="AB_hydrolase_fold"/>
</dbReference>
<feature type="chain" id="PRO_5045891344" evidence="1">
    <location>
        <begin position="29"/>
        <end position="352"/>
    </location>
</feature>
<dbReference type="GO" id="GO:0016787">
    <property type="term" value="F:hydrolase activity"/>
    <property type="evidence" value="ECO:0007669"/>
    <property type="project" value="UniProtKB-KW"/>
</dbReference>
<dbReference type="InterPro" id="IPR000801">
    <property type="entry name" value="Esterase-like"/>
</dbReference>
<evidence type="ECO:0000313" key="3">
    <source>
        <dbReference type="Proteomes" id="UP001601992"/>
    </source>
</evidence>
<name>A0ABW6S279_9NOCA</name>
<dbReference type="Gene3D" id="3.40.50.1820">
    <property type="entry name" value="alpha/beta hydrolase"/>
    <property type="match status" value="1"/>
</dbReference>
<dbReference type="InterPro" id="IPR050583">
    <property type="entry name" value="Mycobacterial_A85_antigen"/>
</dbReference>
<organism evidence="2 3">
    <name type="scientific">Nocardia jiangxiensis</name>
    <dbReference type="NCBI Taxonomy" id="282685"/>
    <lineage>
        <taxon>Bacteria</taxon>
        <taxon>Bacillati</taxon>
        <taxon>Actinomycetota</taxon>
        <taxon>Actinomycetes</taxon>
        <taxon>Mycobacteriales</taxon>
        <taxon>Nocardiaceae</taxon>
        <taxon>Nocardia</taxon>
    </lineage>
</organism>
<dbReference type="PANTHER" id="PTHR48098">
    <property type="entry name" value="ENTEROCHELIN ESTERASE-RELATED"/>
    <property type="match status" value="1"/>
</dbReference>
<keyword evidence="2" id="KW-0378">Hydrolase</keyword>
<feature type="signal peptide" evidence="1">
    <location>
        <begin position="1"/>
        <end position="28"/>
    </location>
</feature>
<sequence>MRRRSRIRTAAAAAATVALTALSVTTGAGVGSADPIIASKHLLASPTTADGSKISAYYLRDARHLTLRVHSAAMNQDITVEVQRPRDTSLPRPVLYLLNGAGGGEDAATWQRNTDALPYLADKNANIIEPIGGAWSYYTDWLKDDPVLGRNKWKTFFTRELPPLIDASLGTDGVHAIAGLSMAGTSVLALAIAQPGLYRSVASYSGCAQTSDPLGREVVKTAISVWGDGNPTNMWGADSSPLWAVNDPFVHADRLRGINLFLSSGSGIPGPYDTPNSPFLLHPGPVSLANQLLVGGLLEAGTNACTHNLQNRLNQLGIPVTVDYTATGTHSWGYWQDALKQSWPVLARGLGL</sequence>
<dbReference type="Pfam" id="PF00756">
    <property type="entry name" value="Esterase"/>
    <property type="match status" value="1"/>
</dbReference>
<keyword evidence="3" id="KW-1185">Reference proteome</keyword>
<reference evidence="2 3" key="1">
    <citation type="submission" date="2024-10" db="EMBL/GenBank/DDBJ databases">
        <title>The Natural Products Discovery Center: Release of the First 8490 Sequenced Strains for Exploring Actinobacteria Biosynthetic Diversity.</title>
        <authorList>
            <person name="Kalkreuter E."/>
            <person name="Kautsar S.A."/>
            <person name="Yang D."/>
            <person name="Bader C.D."/>
            <person name="Teijaro C.N."/>
            <person name="Fluegel L."/>
            <person name="Davis C.M."/>
            <person name="Simpson J.R."/>
            <person name="Lauterbach L."/>
            <person name="Steele A.D."/>
            <person name="Gui C."/>
            <person name="Meng S."/>
            <person name="Li G."/>
            <person name="Viehrig K."/>
            <person name="Ye F."/>
            <person name="Su P."/>
            <person name="Kiefer A.F."/>
            <person name="Nichols A."/>
            <person name="Cepeda A.J."/>
            <person name="Yan W."/>
            <person name="Fan B."/>
            <person name="Jiang Y."/>
            <person name="Adhikari A."/>
            <person name="Zheng C.-J."/>
            <person name="Schuster L."/>
            <person name="Cowan T.M."/>
            <person name="Smanski M.J."/>
            <person name="Chevrette M.G."/>
            <person name="De Carvalho L.P.S."/>
            <person name="Shen B."/>
        </authorList>
    </citation>
    <scope>NUCLEOTIDE SEQUENCE [LARGE SCALE GENOMIC DNA]</scope>
    <source>
        <strain evidence="2 3">NPDC002593</strain>
    </source>
</reference>
<dbReference type="Proteomes" id="UP001601992">
    <property type="component" value="Unassembled WGS sequence"/>
</dbReference>
<protein>
    <submittedName>
        <fullName evidence="2">Alpha/beta hydrolase</fullName>
    </submittedName>
</protein>
<dbReference type="EMBL" id="JBIAQY010000005">
    <property type="protein sequence ID" value="MFF3569540.1"/>
    <property type="molecule type" value="Genomic_DNA"/>
</dbReference>
<keyword evidence="1" id="KW-0732">Signal</keyword>
<dbReference type="PANTHER" id="PTHR48098:SF1">
    <property type="entry name" value="DIACYLGLYCEROL ACYLTRANSFERASE_MYCOLYLTRANSFERASE AG85A"/>
    <property type="match status" value="1"/>
</dbReference>
<dbReference type="SUPFAM" id="SSF53474">
    <property type="entry name" value="alpha/beta-Hydrolases"/>
    <property type="match status" value="1"/>
</dbReference>
<proteinExistence type="predicted"/>
<evidence type="ECO:0000256" key="1">
    <source>
        <dbReference type="SAM" id="SignalP"/>
    </source>
</evidence>
<accession>A0ABW6S279</accession>
<gene>
    <name evidence="2" type="ORF">ACFYXQ_17360</name>
</gene>